<comment type="caution">
    <text evidence="2">The sequence shown here is derived from an EMBL/GenBank/DDBJ whole genome shotgun (WGS) entry which is preliminary data.</text>
</comment>
<protein>
    <submittedName>
        <fullName evidence="2">Uncharacterized protein</fullName>
    </submittedName>
</protein>
<evidence type="ECO:0000313" key="3">
    <source>
        <dbReference type="Proteomes" id="UP000600600"/>
    </source>
</evidence>
<feature type="chain" id="PRO_5047209378" evidence="1">
    <location>
        <begin position="20"/>
        <end position="322"/>
    </location>
</feature>
<feature type="signal peptide" evidence="1">
    <location>
        <begin position="1"/>
        <end position="19"/>
    </location>
</feature>
<reference evidence="2 3" key="1">
    <citation type="submission" date="2020-08" db="EMBL/GenBank/DDBJ databases">
        <title>Genome public.</title>
        <authorList>
            <person name="Liu C."/>
            <person name="Sun Q."/>
        </authorList>
    </citation>
    <scope>NUCLEOTIDE SEQUENCE [LARGE SCALE GENOMIC DNA]</scope>
    <source>
        <strain evidence="2 3">M27</strain>
    </source>
</reference>
<dbReference type="RefSeq" id="WP_186966557.1">
    <property type="nucleotide sequence ID" value="NZ_JACOOE010000001.1"/>
</dbReference>
<sequence>MKKLLLIILATTLGSNLFAQNFNKEKDHLTALSKEKENHVYVDFLNKLDFSQEIGIGEPAVNYIAYKETKKLDKHGNIILKKHPYFSSFRYNVSNGIVGSITLNINPKKVEYVNELLTSLYGAADQISYGHLGQSIFFVPNKYYMRFKTHDNYNSSANSFLTIYSLDFMENYTKYDEFSKVGMVYYNFTPIKRVNDATYNSLYFIYTFNKKENYKGYAIKNEFVGSDWLFIDKIDFLIDDDEVITFNVEPNRKVNKLFTVSCTENSINTVSSEFIDKILNAKTVKVKICGKSNFIKFDLTPLHKYQIATAKYYYDNDIIPAN</sequence>
<name>A0ABR7C812_9BACE</name>
<proteinExistence type="predicted"/>
<organism evidence="2 3">
    <name type="scientific">Bacteroides difficilis</name>
    <dbReference type="NCBI Taxonomy" id="2763021"/>
    <lineage>
        <taxon>Bacteria</taxon>
        <taxon>Pseudomonadati</taxon>
        <taxon>Bacteroidota</taxon>
        <taxon>Bacteroidia</taxon>
        <taxon>Bacteroidales</taxon>
        <taxon>Bacteroidaceae</taxon>
        <taxon>Bacteroides</taxon>
    </lineage>
</organism>
<evidence type="ECO:0000256" key="1">
    <source>
        <dbReference type="SAM" id="SignalP"/>
    </source>
</evidence>
<keyword evidence="3" id="KW-1185">Reference proteome</keyword>
<dbReference type="Proteomes" id="UP000600600">
    <property type="component" value="Unassembled WGS sequence"/>
</dbReference>
<dbReference type="EMBL" id="JACOOE010000001">
    <property type="protein sequence ID" value="MBC5603936.1"/>
    <property type="molecule type" value="Genomic_DNA"/>
</dbReference>
<evidence type="ECO:0000313" key="2">
    <source>
        <dbReference type="EMBL" id="MBC5603936.1"/>
    </source>
</evidence>
<accession>A0ABR7C812</accession>
<gene>
    <name evidence="2" type="ORF">H8S67_04530</name>
</gene>
<keyword evidence="1" id="KW-0732">Signal</keyword>